<reference evidence="6 7" key="1">
    <citation type="submission" date="2024-08" db="EMBL/GenBank/DDBJ databases">
        <authorList>
            <person name="Cucini C."/>
            <person name="Frati F."/>
        </authorList>
    </citation>
    <scope>NUCLEOTIDE SEQUENCE [LARGE SCALE GENOMIC DNA]</scope>
</reference>
<dbReference type="PANTHER" id="PTHR11129">
    <property type="entry name" value="PROTEIN FARNESYLTRANSFERASE ALPHA SUBUNIT/RAB GERANYLGERANYL TRANSFERASE ALPHA SUBUNIT"/>
    <property type="match status" value="1"/>
</dbReference>
<feature type="compositionally biased region" description="Low complexity" evidence="5">
    <location>
        <begin position="126"/>
        <end position="141"/>
    </location>
</feature>
<protein>
    <recommendedName>
        <fullName evidence="8">Protein prenyltransferase alpha subunit repeat-containing protein 1</fullName>
    </recommendedName>
</protein>
<evidence type="ECO:0000256" key="5">
    <source>
        <dbReference type="SAM" id="MobiDB-lite"/>
    </source>
</evidence>
<feature type="compositionally biased region" description="Basic and acidic residues" evidence="5">
    <location>
        <begin position="143"/>
        <end position="155"/>
    </location>
</feature>
<dbReference type="Proteomes" id="UP001642540">
    <property type="component" value="Unassembled WGS sequence"/>
</dbReference>
<comment type="caution">
    <text evidence="6">The sequence shown here is derived from an EMBL/GenBank/DDBJ whole genome shotgun (WGS) entry which is preliminary data.</text>
</comment>
<feature type="region of interest" description="Disordered" evidence="5">
    <location>
        <begin position="126"/>
        <end position="155"/>
    </location>
</feature>
<dbReference type="EMBL" id="CAXLJM020000022">
    <property type="protein sequence ID" value="CAL8088377.1"/>
    <property type="molecule type" value="Genomic_DNA"/>
</dbReference>
<evidence type="ECO:0000256" key="3">
    <source>
        <dbReference type="ARBA" id="ARBA00022679"/>
    </source>
</evidence>
<keyword evidence="2" id="KW-0637">Prenyltransferase</keyword>
<dbReference type="InterPro" id="IPR002088">
    <property type="entry name" value="Prenyl_trans_a"/>
</dbReference>
<dbReference type="Gene3D" id="1.25.40.120">
    <property type="entry name" value="Protein prenylyltransferase"/>
    <property type="match status" value="1"/>
</dbReference>
<evidence type="ECO:0008006" key="8">
    <source>
        <dbReference type="Google" id="ProtNLM"/>
    </source>
</evidence>
<evidence type="ECO:0000313" key="6">
    <source>
        <dbReference type="EMBL" id="CAL8088377.1"/>
    </source>
</evidence>
<evidence type="ECO:0000256" key="2">
    <source>
        <dbReference type="ARBA" id="ARBA00022602"/>
    </source>
</evidence>
<evidence type="ECO:0000256" key="4">
    <source>
        <dbReference type="ARBA" id="ARBA00022737"/>
    </source>
</evidence>
<keyword evidence="4" id="KW-0677">Repeat</keyword>
<dbReference type="PROSITE" id="PS51147">
    <property type="entry name" value="PFTA"/>
    <property type="match status" value="1"/>
</dbReference>
<evidence type="ECO:0000313" key="7">
    <source>
        <dbReference type="Proteomes" id="UP001642540"/>
    </source>
</evidence>
<keyword evidence="7" id="KW-1185">Reference proteome</keyword>
<sequence length="461" mass="53580">MSVIKKVHLKGIPFNILPETLLLAINMSPIGGDERNGSNFRKKVVIIDENVAELCDKILQNLSNTIDKDDLLDEFDIIPCESKLNQSPVIHDLTSHKVALESWCVPYLFKHSYHQFLWICRKSRKTSSTSSSSSTIQSSNSGPRRDSGNIASAKREKELSRKLSCLSESERISKGLLLSRALIIINPELTLAWNYRRDFFHPSSLEALEKEQRFVSLVMSRKPKCPEGFTYRKWLIKKALQKSLVEPSRIQDFISQEIDMIEQPIRSYSTNYHAWSYRFWLLELVLTYDKTVVSKDQKEIMLDRELQKSNTWIKSNVSDYSGCHYRQKLLDCMLNFCSDGIPLLLKELDENEKRIFIFEGHESLWHHRRTVILLSINHLKKCKDNNGSNAPLSSEEYGGLEALEKTFQDKESDLVQQIESKNYNDTENECSQLNFKLCQAHVKWMERRLKWDLTKSVHLEV</sequence>
<accession>A0ABP1Q5F8</accession>
<gene>
    <name evidence="6" type="ORF">ODALV1_LOCUS7036</name>
</gene>
<dbReference type="SUPFAM" id="SSF48439">
    <property type="entry name" value="Protein prenylyltransferase"/>
    <property type="match status" value="1"/>
</dbReference>
<keyword evidence="3" id="KW-0808">Transferase</keyword>
<comment type="similarity">
    <text evidence="1">Belongs to the protein prenyltransferase subunit alpha family.</text>
</comment>
<evidence type="ECO:0000256" key="1">
    <source>
        <dbReference type="ARBA" id="ARBA00006734"/>
    </source>
</evidence>
<organism evidence="6 7">
    <name type="scientific">Orchesella dallaii</name>
    <dbReference type="NCBI Taxonomy" id="48710"/>
    <lineage>
        <taxon>Eukaryota</taxon>
        <taxon>Metazoa</taxon>
        <taxon>Ecdysozoa</taxon>
        <taxon>Arthropoda</taxon>
        <taxon>Hexapoda</taxon>
        <taxon>Collembola</taxon>
        <taxon>Entomobryomorpha</taxon>
        <taxon>Entomobryoidea</taxon>
        <taxon>Orchesellidae</taxon>
        <taxon>Orchesellinae</taxon>
        <taxon>Orchesella</taxon>
    </lineage>
</organism>
<name>A0ABP1Q5F8_9HEXA</name>
<proteinExistence type="inferred from homology"/>
<dbReference type="Pfam" id="PF01239">
    <property type="entry name" value="PPTA"/>
    <property type="match status" value="2"/>
</dbReference>
<dbReference type="PANTHER" id="PTHR11129:SF3">
    <property type="entry name" value="PROTEIN PRENYLTRANSFERASE ALPHA SUBUNIT REPEAT-CONTAINING PROTEIN 1"/>
    <property type="match status" value="1"/>
</dbReference>